<dbReference type="GO" id="GO:0005886">
    <property type="term" value="C:plasma membrane"/>
    <property type="evidence" value="ECO:0007669"/>
    <property type="project" value="UniProtKB-SubCell"/>
</dbReference>
<dbReference type="PROSITE" id="PS50111">
    <property type="entry name" value="CHEMOTAXIS_TRANSDUC_2"/>
    <property type="match status" value="1"/>
</dbReference>
<dbReference type="PROSITE" id="PS50112">
    <property type="entry name" value="PAS"/>
    <property type="match status" value="1"/>
</dbReference>
<dbReference type="GO" id="GO:0007165">
    <property type="term" value="P:signal transduction"/>
    <property type="evidence" value="ECO:0007669"/>
    <property type="project" value="UniProtKB-KW"/>
</dbReference>
<dbReference type="SUPFAM" id="SSF58104">
    <property type="entry name" value="Methyl-accepting chemotaxis protein (MCP) signaling domain"/>
    <property type="match status" value="1"/>
</dbReference>
<dbReference type="NCBIfam" id="TIGR00229">
    <property type="entry name" value="sensory_box"/>
    <property type="match status" value="1"/>
</dbReference>
<feature type="domain" description="Methyl-accepting transducer" evidence="7">
    <location>
        <begin position="251"/>
        <end position="487"/>
    </location>
</feature>
<feature type="domain" description="T-SNARE coiled-coil homology" evidence="9">
    <location>
        <begin position="438"/>
        <end position="487"/>
    </location>
</feature>
<keyword evidence="5" id="KW-0175">Coiled coil</keyword>
<dbReference type="SUPFAM" id="SSF55785">
    <property type="entry name" value="PYP-like sensor domain (PAS domain)"/>
    <property type="match status" value="1"/>
</dbReference>
<dbReference type="GO" id="GO:0004888">
    <property type="term" value="F:transmembrane signaling receptor activity"/>
    <property type="evidence" value="ECO:0007669"/>
    <property type="project" value="InterPro"/>
</dbReference>
<dbReference type="Gene3D" id="1.10.287.950">
    <property type="entry name" value="Methyl-accepting chemotaxis protein"/>
    <property type="match status" value="1"/>
</dbReference>
<feature type="domain" description="PAS" evidence="8">
    <location>
        <begin position="27"/>
        <end position="76"/>
    </location>
</feature>
<dbReference type="PRINTS" id="PR00260">
    <property type="entry name" value="CHEMTRNSDUCR"/>
</dbReference>
<evidence type="ECO:0000256" key="2">
    <source>
        <dbReference type="ARBA" id="ARBA00022519"/>
    </source>
</evidence>
<keyword evidence="3" id="KW-0807">Transducer</keyword>
<evidence type="ECO:0000259" key="7">
    <source>
        <dbReference type="PROSITE" id="PS50111"/>
    </source>
</evidence>
<comment type="similarity">
    <text evidence="4">Belongs to the methyl-accepting chemotaxis (MCP) protein family.</text>
</comment>
<proteinExistence type="inferred from homology"/>
<feature type="coiled-coil region" evidence="5">
    <location>
        <begin position="493"/>
        <end position="520"/>
    </location>
</feature>
<keyword evidence="6" id="KW-0812">Transmembrane</keyword>
<gene>
    <name evidence="10" type="ORF">MNBD_GAMMA12-3083</name>
</gene>
<evidence type="ECO:0000256" key="5">
    <source>
        <dbReference type="SAM" id="Coils"/>
    </source>
</evidence>
<evidence type="ECO:0000259" key="9">
    <source>
        <dbReference type="PROSITE" id="PS50192"/>
    </source>
</evidence>
<dbReference type="InterPro" id="IPR000727">
    <property type="entry name" value="T_SNARE_dom"/>
</dbReference>
<accession>A0A3B0YTY0</accession>
<dbReference type="FunFam" id="1.10.287.950:FF:000001">
    <property type="entry name" value="Methyl-accepting chemotaxis sensory transducer"/>
    <property type="match status" value="1"/>
</dbReference>
<feature type="transmembrane region" description="Helical" evidence="6">
    <location>
        <begin position="148"/>
        <end position="168"/>
    </location>
</feature>
<comment type="subcellular location">
    <subcellularLocation>
        <location evidence="1">Cell inner membrane</location>
        <topology evidence="1">Multi-pass membrane protein</topology>
    </subcellularLocation>
</comment>
<reference evidence="10" key="1">
    <citation type="submission" date="2018-06" db="EMBL/GenBank/DDBJ databases">
        <authorList>
            <person name="Zhirakovskaya E."/>
        </authorList>
    </citation>
    <scope>NUCLEOTIDE SEQUENCE</scope>
</reference>
<dbReference type="InterPro" id="IPR013655">
    <property type="entry name" value="PAS_fold_3"/>
</dbReference>
<dbReference type="AlphaFoldDB" id="A0A3B0YTY0"/>
<evidence type="ECO:0000256" key="3">
    <source>
        <dbReference type="ARBA" id="ARBA00023224"/>
    </source>
</evidence>
<dbReference type="CDD" id="cd11386">
    <property type="entry name" value="MCP_signal"/>
    <property type="match status" value="1"/>
</dbReference>
<dbReference type="Pfam" id="PF00015">
    <property type="entry name" value="MCPsignal"/>
    <property type="match status" value="1"/>
</dbReference>
<evidence type="ECO:0000256" key="6">
    <source>
        <dbReference type="SAM" id="Phobius"/>
    </source>
</evidence>
<dbReference type="InterPro" id="IPR035965">
    <property type="entry name" value="PAS-like_dom_sf"/>
</dbReference>
<evidence type="ECO:0000256" key="1">
    <source>
        <dbReference type="ARBA" id="ARBA00004429"/>
    </source>
</evidence>
<dbReference type="InterPro" id="IPR004090">
    <property type="entry name" value="Chemotax_Me-accpt_rcpt"/>
</dbReference>
<dbReference type="Pfam" id="PF08447">
    <property type="entry name" value="PAS_3"/>
    <property type="match status" value="1"/>
</dbReference>
<evidence type="ECO:0000256" key="4">
    <source>
        <dbReference type="ARBA" id="ARBA00029447"/>
    </source>
</evidence>
<dbReference type="CDD" id="cd00130">
    <property type="entry name" value="PAS"/>
    <property type="match status" value="1"/>
</dbReference>
<dbReference type="PANTHER" id="PTHR32089:SF112">
    <property type="entry name" value="LYSOZYME-LIKE PROTEIN-RELATED"/>
    <property type="match status" value="1"/>
</dbReference>
<dbReference type="InterPro" id="IPR000014">
    <property type="entry name" value="PAS"/>
</dbReference>
<dbReference type="EMBL" id="UOFL01000169">
    <property type="protein sequence ID" value="VAW78917.1"/>
    <property type="molecule type" value="Genomic_DNA"/>
</dbReference>
<name>A0A3B0YTY0_9ZZZZ</name>
<protein>
    <submittedName>
        <fullName evidence="10">Methyl-accepting chemotaxis sensor/transducer protein</fullName>
    </submittedName>
</protein>
<dbReference type="PANTHER" id="PTHR32089">
    <property type="entry name" value="METHYL-ACCEPTING CHEMOTAXIS PROTEIN MCPB"/>
    <property type="match status" value="1"/>
</dbReference>
<dbReference type="GO" id="GO:0006935">
    <property type="term" value="P:chemotaxis"/>
    <property type="evidence" value="ECO:0007669"/>
    <property type="project" value="InterPro"/>
</dbReference>
<dbReference type="InterPro" id="IPR004089">
    <property type="entry name" value="MCPsignal_dom"/>
</dbReference>
<keyword evidence="2" id="KW-0997">Cell inner membrane</keyword>
<evidence type="ECO:0000313" key="10">
    <source>
        <dbReference type="EMBL" id="VAW78917.1"/>
    </source>
</evidence>
<keyword evidence="2" id="KW-1003">Cell membrane</keyword>
<dbReference type="PROSITE" id="PS50192">
    <property type="entry name" value="T_SNARE"/>
    <property type="match status" value="1"/>
</dbReference>
<dbReference type="SMART" id="SM00283">
    <property type="entry name" value="MA"/>
    <property type="match status" value="1"/>
</dbReference>
<sequence length="524" mass="58019">MKTNLPVSDKEKHFGEDVNLITTTCRKGSITFSNDEFREISGFSDEEMLNKNHNLVRHPDMPAEAFDDLWKTIKNRKSWMGIVKNRCKSGDHYYVDTYVTPIVENGDIVEYQSVRTKPERIYVERAEKIYRRIRNGKKAFRRMFQFGFTSRIMAGISTMLFACLAIALSVGQISWLQAGITSFVGLSFSYGMARLIAQPIIKLGAKARSIYDNDLSCMIYEGSLDEVAKVNLALHVRELEVNSVIARLKDSTDKLKDVVSDISEIVDESTSSSNTQKIEIEQLSTAMNEMSSTVQEVARNTAEGATAAQTANEQANIGKQDVSSTIAVVKEVSEEMNQAAEVVRKLQTESESIGAVLDVIRGVAEKTNLLALNAAIEAARAGEQGRGFAVVADEVRTLASRTQNSTQEIQLMIESVQKGAHDAMGTMDKGCDRVEFSVQQAEKAGSSLESITEVVSSITNMNNQVATATEEQSSVTEEINRNVSNINYASELNAELSIKMQNTNNELSVHTNQLQSLILQFQKK</sequence>
<keyword evidence="6" id="KW-0472">Membrane</keyword>
<feature type="transmembrane region" description="Helical" evidence="6">
    <location>
        <begin position="174"/>
        <end position="193"/>
    </location>
</feature>
<dbReference type="Gene3D" id="3.30.450.20">
    <property type="entry name" value="PAS domain"/>
    <property type="match status" value="1"/>
</dbReference>
<evidence type="ECO:0000259" key="8">
    <source>
        <dbReference type="PROSITE" id="PS50112"/>
    </source>
</evidence>
<organism evidence="10">
    <name type="scientific">hydrothermal vent metagenome</name>
    <dbReference type="NCBI Taxonomy" id="652676"/>
    <lineage>
        <taxon>unclassified sequences</taxon>
        <taxon>metagenomes</taxon>
        <taxon>ecological metagenomes</taxon>
    </lineage>
</organism>
<keyword evidence="6" id="KW-1133">Transmembrane helix</keyword>